<reference evidence="3 4" key="1">
    <citation type="submission" date="2019-02" db="EMBL/GenBank/DDBJ databases">
        <title>Deep-cultivation of Planctomycetes and their phenomic and genomic characterization uncovers novel biology.</title>
        <authorList>
            <person name="Wiegand S."/>
            <person name="Jogler M."/>
            <person name="Boedeker C."/>
            <person name="Pinto D."/>
            <person name="Vollmers J."/>
            <person name="Rivas-Marin E."/>
            <person name="Kohn T."/>
            <person name="Peeters S.H."/>
            <person name="Heuer A."/>
            <person name="Rast P."/>
            <person name="Oberbeckmann S."/>
            <person name="Bunk B."/>
            <person name="Jeske O."/>
            <person name="Meyerdierks A."/>
            <person name="Storesund J.E."/>
            <person name="Kallscheuer N."/>
            <person name="Luecker S."/>
            <person name="Lage O.M."/>
            <person name="Pohl T."/>
            <person name="Merkel B.J."/>
            <person name="Hornburger P."/>
            <person name="Mueller R.-W."/>
            <person name="Bruemmer F."/>
            <person name="Labrenz M."/>
            <person name="Spormann A.M."/>
            <person name="Op Den Camp H."/>
            <person name="Overmann J."/>
            <person name="Amann R."/>
            <person name="Jetten M.S.M."/>
            <person name="Mascher T."/>
            <person name="Medema M.H."/>
            <person name="Devos D.P."/>
            <person name="Kaster A.-K."/>
            <person name="Ovreas L."/>
            <person name="Rohde M."/>
            <person name="Galperin M.Y."/>
            <person name="Jogler C."/>
        </authorList>
    </citation>
    <scope>NUCLEOTIDE SEQUENCE [LARGE SCALE GENOMIC DNA]</scope>
    <source>
        <strain evidence="3 4">Pan54</strain>
    </source>
</reference>
<dbReference type="InterPro" id="IPR032675">
    <property type="entry name" value="LRR_dom_sf"/>
</dbReference>
<accession>A0A5C5XG64</accession>
<dbReference type="PANTHER" id="PTHR13318">
    <property type="entry name" value="PARTNER OF PAIRED, ISOFORM B-RELATED"/>
    <property type="match status" value="1"/>
</dbReference>
<sequence>MKMPIWITRHPLIVQFTLITTLLISFVLGYFYPSHREFQAINSFKEIHPDCHINIKTTQTAPDWVFELLQKAKLEKYATRIWRMEIHGVFNSSRQLTSEFELDLLPSFQKLRKLTVTGCFLNSNSMSNLSQLKYLVQLRIESCEIVDDGSLTLHNLESLKEFYSNYLTLKKVDLKNLPRLKILDLKNARIGDELIDQLSPVSGSLTSLGIANSNISDEGLKKLHHLTKLEFVDLRFTRSSPTGHPNFTWEGVTQLKSHPTLENVGISSTFDAEILKKIKAEVPRFVTRWDAPVRPEDRERRILEVESNHKLERN</sequence>
<keyword evidence="1" id="KW-1133">Transmembrane helix</keyword>
<dbReference type="GO" id="GO:0031146">
    <property type="term" value="P:SCF-dependent proteasomal ubiquitin-dependent protein catabolic process"/>
    <property type="evidence" value="ECO:0007669"/>
    <property type="project" value="TreeGrafter"/>
</dbReference>
<comment type="caution">
    <text evidence="3">The sequence shown here is derived from an EMBL/GenBank/DDBJ whole genome shotgun (WGS) entry which is preliminary data.</text>
</comment>
<evidence type="ECO:0000313" key="4">
    <source>
        <dbReference type="Proteomes" id="UP000316095"/>
    </source>
</evidence>
<feature type="domain" description="Disease resistance protein At4g27190-like leucine-rich repeats" evidence="2">
    <location>
        <begin position="107"/>
        <end position="182"/>
    </location>
</feature>
<dbReference type="AlphaFoldDB" id="A0A5C5XG64"/>
<dbReference type="GO" id="GO:0019005">
    <property type="term" value="C:SCF ubiquitin ligase complex"/>
    <property type="evidence" value="ECO:0007669"/>
    <property type="project" value="TreeGrafter"/>
</dbReference>
<dbReference type="SUPFAM" id="SSF52047">
    <property type="entry name" value="RNI-like"/>
    <property type="match status" value="1"/>
</dbReference>
<dbReference type="InterPro" id="IPR057135">
    <property type="entry name" value="At4g27190-like_LRR"/>
</dbReference>
<evidence type="ECO:0000256" key="1">
    <source>
        <dbReference type="SAM" id="Phobius"/>
    </source>
</evidence>
<keyword evidence="1" id="KW-0812">Transmembrane</keyword>
<evidence type="ECO:0000259" key="2">
    <source>
        <dbReference type="Pfam" id="PF23247"/>
    </source>
</evidence>
<protein>
    <submittedName>
        <fullName evidence="3">Leucine Rich repeats (2 copies)</fullName>
    </submittedName>
</protein>
<dbReference type="PANTHER" id="PTHR13318:SF95">
    <property type="entry name" value="F-BOX PROTEIN YLR352W"/>
    <property type="match status" value="1"/>
</dbReference>
<proteinExistence type="predicted"/>
<keyword evidence="4" id="KW-1185">Reference proteome</keyword>
<dbReference type="EMBL" id="SJPG01000001">
    <property type="protein sequence ID" value="TWT62000.1"/>
    <property type="molecule type" value="Genomic_DNA"/>
</dbReference>
<name>A0A5C5XG64_9PLAN</name>
<keyword evidence="1" id="KW-0472">Membrane</keyword>
<feature type="transmembrane region" description="Helical" evidence="1">
    <location>
        <begin position="12"/>
        <end position="32"/>
    </location>
</feature>
<dbReference type="Pfam" id="PF23247">
    <property type="entry name" value="LRR_RPS2"/>
    <property type="match status" value="1"/>
</dbReference>
<evidence type="ECO:0000313" key="3">
    <source>
        <dbReference type="EMBL" id="TWT62000.1"/>
    </source>
</evidence>
<dbReference type="Proteomes" id="UP000316095">
    <property type="component" value="Unassembled WGS sequence"/>
</dbReference>
<gene>
    <name evidence="3" type="ORF">Pan54_27390</name>
</gene>
<organism evidence="3 4">
    <name type="scientific">Rubinisphaera italica</name>
    <dbReference type="NCBI Taxonomy" id="2527969"/>
    <lineage>
        <taxon>Bacteria</taxon>
        <taxon>Pseudomonadati</taxon>
        <taxon>Planctomycetota</taxon>
        <taxon>Planctomycetia</taxon>
        <taxon>Planctomycetales</taxon>
        <taxon>Planctomycetaceae</taxon>
        <taxon>Rubinisphaera</taxon>
    </lineage>
</organism>
<dbReference type="Gene3D" id="3.80.10.10">
    <property type="entry name" value="Ribonuclease Inhibitor"/>
    <property type="match status" value="1"/>
</dbReference>